<feature type="transmembrane region" description="Helical" evidence="1">
    <location>
        <begin position="138"/>
        <end position="157"/>
    </location>
</feature>
<sequence>MFTEVVMRYGRLSGMIAAFMTITTLITCYIIARVMHKYTNGLKWPFFSEIGRDTPAYYVFISGLTTIAVTMCIVWFYNAIIQRCIIHELVEKACIQDKAKSLFRMSNISVACVVLSSFGLPILSIYNTTYHRVHTTAAKWFFCLETIALFTNTYVSWKIYRFTIARSNSSGFFNEETELSVSHTSEECIKSRKRTYLIQVVALSIFAAAFLVYVVMGSFIDCQNLTINECLELDLGNEYCTEKMRRDEIYTVLSNCKERFALVQTVAVSQLICILTLLGYGLSFLAHHSTRNSTAYY</sequence>
<organism evidence="2">
    <name type="scientific">Albugo laibachii Nc14</name>
    <dbReference type="NCBI Taxonomy" id="890382"/>
    <lineage>
        <taxon>Eukaryota</taxon>
        <taxon>Sar</taxon>
        <taxon>Stramenopiles</taxon>
        <taxon>Oomycota</taxon>
        <taxon>Peronosporomycetes</taxon>
        <taxon>Albuginales</taxon>
        <taxon>Albuginaceae</taxon>
        <taxon>Albugo</taxon>
    </lineage>
</organism>
<dbReference type="AlphaFoldDB" id="F0WFN6"/>
<feature type="transmembrane region" description="Helical" evidence="1">
    <location>
        <begin position="56"/>
        <end position="77"/>
    </location>
</feature>
<dbReference type="HOGENOM" id="CLU_073737_0_0_1"/>
<proteinExistence type="predicted"/>
<name>F0WFN6_9STRA</name>
<reference evidence="2" key="2">
    <citation type="submission" date="2011-02" db="EMBL/GenBank/DDBJ databases">
        <authorList>
            <person name="MacLean D."/>
        </authorList>
    </citation>
    <scope>NUCLEOTIDE SEQUENCE</scope>
</reference>
<feature type="transmembrane region" description="Helical" evidence="1">
    <location>
        <begin position="12"/>
        <end position="36"/>
    </location>
</feature>
<gene>
    <name evidence="2" type="primary">AlNc14C84G5420</name>
    <name evidence="2" type="ORF">ALNC14_061610</name>
</gene>
<evidence type="ECO:0000313" key="2">
    <source>
        <dbReference type="EMBL" id="CCA20018.1"/>
    </source>
</evidence>
<protein>
    <submittedName>
        <fullName evidence="2">Uncharacterized protein AlNc14C84G5420</fullName>
    </submittedName>
</protein>
<dbReference type="PANTHER" id="PTHR21324">
    <property type="entry name" value="FASTING-INDUCIBLE INTEGRAL MEMBRANE PROTEIN TM6P1-RELATED"/>
    <property type="match status" value="1"/>
</dbReference>
<reference evidence="2" key="1">
    <citation type="journal article" date="2011" name="PLoS Biol.">
        <title>Gene gain and loss during evolution of obligate parasitism in the white rust pathogen of Arabidopsis thaliana.</title>
        <authorList>
            <person name="Kemen E."/>
            <person name="Gardiner A."/>
            <person name="Schultz-Larsen T."/>
            <person name="Kemen A.C."/>
            <person name="Balmuth A.L."/>
            <person name="Robert-Seilaniantz A."/>
            <person name="Bailey K."/>
            <person name="Holub E."/>
            <person name="Studholme D.J."/>
            <person name="Maclean D."/>
            <person name="Jones J.D."/>
        </authorList>
    </citation>
    <scope>NUCLEOTIDE SEQUENCE</scope>
</reference>
<dbReference type="EMBL" id="FR824129">
    <property type="protein sequence ID" value="CCA20018.1"/>
    <property type="molecule type" value="Genomic_DNA"/>
</dbReference>
<keyword evidence="1" id="KW-1133">Transmembrane helix</keyword>
<keyword evidence="1" id="KW-0472">Membrane</keyword>
<dbReference type="PANTHER" id="PTHR21324:SF2">
    <property type="entry name" value="EG:22E5.9 PROTEIN"/>
    <property type="match status" value="1"/>
</dbReference>
<feature type="transmembrane region" description="Helical" evidence="1">
    <location>
        <begin position="260"/>
        <end position="282"/>
    </location>
</feature>
<evidence type="ECO:0000256" key="1">
    <source>
        <dbReference type="SAM" id="Phobius"/>
    </source>
</evidence>
<feature type="transmembrane region" description="Helical" evidence="1">
    <location>
        <begin position="108"/>
        <end position="126"/>
    </location>
</feature>
<keyword evidence="1" id="KW-0812">Transmembrane</keyword>
<accession>F0WFN6</accession>
<dbReference type="InterPro" id="IPR050911">
    <property type="entry name" value="DRAM/TMEM150_Autophagy_Mod"/>
</dbReference>
<feature type="transmembrane region" description="Helical" evidence="1">
    <location>
        <begin position="196"/>
        <end position="216"/>
    </location>
</feature>